<dbReference type="InterPro" id="IPR011564">
    <property type="entry name" value="Telomer_end-bd_POT1/Cdc13"/>
</dbReference>
<dbReference type="SMART" id="SM00976">
    <property type="entry name" value="Telo_bind"/>
    <property type="match status" value="1"/>
</dbReference>
<feature type="compositionally biased region" description="Acidic residues" evidence="1">
    <location>
        <begin position="604"/>
        <end position="619"/>
    </location>
</feature>
<feature type="compositionally biased region" description="Acidic residues" evidence="1">
    <location>
        <begin position="908"/>
        <end position="917"/>
    </location>
</feature>
<feature type="compositionally biased region" description="Acidic residues" evidence="1">
    <location>
        <begin position="637"/>
        <end position="655"/>
    </location>
</feature>
<dbReference type="Proteomes" id="UP001304895">
    <property type="component" value="Unassembled WGS sequence"/>
</dbReference>
<evidence type="ECO:0000313" key="3">
    <source>
        <dbReference type="EMBL" id="KAK4138751.1"/>
    </source>
</evidence>
<feature type="compositionally biased region" description="Basic and acidic residues" evidence="1">
    <location>
        <begin position="620"/>
        <end position="634"/>
    </location>
</feature>
<dbReference type="CDD" id="cd04497">
    <property type="entry name" value="hPOT1_OB1_like"/>
    <property type="match status" value="1"/>
</dbReference>
<dbReference type="GO" id="GO:0000723">
    <property type="term" value="P:telomere maintenance"/>
    <property type="evidence" value="ECO:0007669"/>
    <property type="project" value="InterPro"/>
</dbReference>
<feature type="compositionally biased region" description="Low complexity" evidence="1">
    <location>
        <begin position="842"/>
        <end position="853"/>
    </location>
</feature>
<feature type="compositionally biased region" description="Low complexity" evidence="1">
    <location>
        <begin position="366"/>
        <end position="389"/>
    </location>
</feature>
<comment type="caution">
    <text evidence="3">The sequence shown here is derived from an EMBL/GenBank/DDBJ whole genome shotgun (WGS) entry which is preliminary data.</text>
</comment>
<feature type="compositionally biased region" description="Polar residues" evidence="1">
    <location>
        <begin position="1328"/>
        <end position="1347"/>
    </location>
</feature>
<protein>
    <recommendedName>
        <fullName evidence="2">Telomeric single stranded DNA binding POT1/Cdc13 domain-containing protein</fullName>
    </recommendedName>
</protein>
<feature type="compositionally biased region" description="Basic and acidic residues" evidence="1">
    <location>
        <begin position="862"/>
        <end position="883"/>
    </location>
</feature>
<organism evidence="3 4">
    <name type="scientific">Trichocladium antarcticum</name>
    <dbReference type="NCBI Taxonomy" id="1450529"/>
    <lineage>
        <taxon>Eukaryota</taxon>
        <taxon>Fungi</taxon>
        <taxon>Dikarya</taxon>
        <taxon>Ascomycota</taxon>
        <taxon>Pezizomycotina</taxon>
        <taxon>Sordariomycetes</taxon>
        <taxon>Sordariomycetidae</taxon>
        <taxon>Sordariales</taxon>
        <taxon>Chaetomiaceae</taxon>
        <taxon>Trichocladium</taxon>
    </lineage>
</organism>
<evidence type="ECO:0000256" key="1">
    <source>
        <dbReference type="SAM" id="MobiDB-lite"/>
    </source>
</evidence>
<feature type="region of interest" description="Disordered" evidence="1">
    <location>
        <begin position="560"/>
        <end position="781"/>
    </location>
</feature>
<feature type="compositionally biased region" description="Polar residues" evidence="1">
    <location>
        <begin position="764"/>
        <end position="781"/>
    </location>
</feature>
<proteinExistence type="predicted"/>
<reference evidence="3" key="1">
    <citation type="journal article" date="2023" name="Mol. Phylogenet. Evol.">
        <title>Genome-scale phylogeny and comparative genomics of the fungal order Sordariales.</title>
        <authorList>
            <person name="Hensen N."/>
            <person name="Bonometti L."/>
            <person name="Westerberg I."/>
            <person name="Brannstrom I.O."/>
            <person name="Guillou S."/>
            <person name="Cros-Aarteil S."/>
            <person name="Calhoun S."/>
            <person name="Haridas S."/>
            <person name="Kuo A."/>
            <person name="Mondo S."/>
            <person name="Pangilinan J."/>
            <person name="Riley R."/>
            <person name="LaButti K."/>
            <person name="Andreopoulos B."/>
            <person name="Lipzen A."/>
            <person name="Chen C."/>
            <person name="Yan M."/>
            <person name="Daum C."/>
            <person name="Ng V."/>
            <person name="Clum A."/>
            <person name="Steindorff A."/>
            <person name="Ohm R.A."/>
            <person name="Martin F."/>
            <person name="Silar P."/>
            <person name="Natvig D.O."/>
            <person name="Lalanne C."/>
            <person name="Gautier V."/>
            <person name="Ament-Velasquez S.L."/>
            <person name="Kruys A."/>
            <person name="Hutchinson M.I."/>
            <person name="Powell A.J."/>
            <person name="Barry K."/>
            <person name="Miller A.N."/>
            <person name="Grigoriev I.V."/>
            <person name="Debuchy R."/>
            <person name="Gladieux P."/>
            <person name="Hiltunen Thoren M."/>
            <person name="Johannesson H."/>
        </authorList>
    </citation>
    <scope>NUCLEOTIDE SEQUENCE</scope>
    <source>
        <strain evidence="3">CBS 123565</strain>
    </source>
</reference>
<reference evidence="3" key="2">
    <citation type="submission" date="2023-05" db="EMBL/GenBank/DDBJ databases">
        <authorList>
            <consortium name="Lawrence Berkeley National Laboratory"/>
            <person name="Steindorff A."/>
            <person name="Hensen N."/>
            <person name="Bonometti L."/>
            <person name="Westerberg I."/>
            <person name="Brannstrom I.O."/>
            <person name="Guillou S."/>
            <person name="Cros-Aarteil S."/>
            <person name="Calhoun S."/>
            <person name="Haridas S."/>
            <person name="Kuo A."/>
            <person name="Mondo S."/>
            <person name="Pangilinan J."/>
            <person name="Riley R."/>
            <person name="Labutti K."/>
            <person name="Andreopoulos B."/>
            <person name="Lipzen A."/>
            <person name="Chen C."/>
            <person name="Yanf M."/>
            <person name="Daum C."/>
            <person name="Ng V."/>
            <person name="Clum A."/>
            <person name="Ohm R."/>
            <person name="Martin F."/>
            <person name="Silar P."/>
            <person name="Natvig D."/>
            <person name="Lalanne C."/>
            <person name="Gautier V."/>
            <person name="Ament-Velasquez S.L."/>
            <person name="Kruys A."/>
            <person name="Hutchinson M.I."/>
            <person name="Powell A.J."/>
            <person name="Barry K."/>
            <person name="Miller A.N."/>
            <person name="Grigoriev I.V."/>
            <person name="Debuchy R."/>
            <person name="Gladieux P."/>
            <person name="Thoren M.H."/>
            <person name="Johannesson H."/>
        </authorList>
    </citation>
    <scope>NUCLEOTIDE SEQUENCE</scope>
    <source>
        <strain evidence="3">CBS 123565</strain>
    </source>
</reference>
<evidence type="ECO:0000313" key="4">
    <source>
        <dbReference type="Proteomes" id="UP001304895"/>
    </source>
</evidence>
<feature type="compositionally biased region" description="Polar residues" evidence="1">
    <location>
        <begin position="1297"/>
        <end position="1307"/>
    </location>
</feature>
<dbReference type="InterPro" id="IPR012340">
    <property type="entry name" value="NA-bd_OB-fold"/>
</dbReference>
<feature type="compositionally biased region" description="Polar residues" evidence="1">
    <location>
        <begin position="352"/>
        <end position="365"/>
    </location>
</feature>
<name>A0AAN6UVR9_9PEZI</name>
<feature type="region of interest" description="Disordered" evidence="1">
    <location>
        <begin position="217"/>
        <end position="274"/>
    </location>
</feature>
<feature type="compositionally biased region" description="Acidic residues" evidence="1">
    <location>
        <begin position="664"/>
        <end position="689"/>
    </location>
</feature>
<evidence type="ECO:0000259" key="2">
    <source>
        <dbReference type="SMART" id="SM00976"/>
    </source>
</evidence>
<feature type="region of interest" description="Disordered" evidence="1">
    <location>
        <begin position="436"/>
        <end position="456"/>
    </location>
</feature>
<keyword evidence="4" id="KW-1185">Reference proteome</keyword>
<dbReference type="GO" id="GO:0003677">
    <property type="term" value="F:DNA binding"/>
    <property type="evidence" value="ECO:0007669"/>
    <property type="project" value="InterPro"/>
</dbReference>
<sequence length="1582" mass="168227">MASIDGAGAALLASQPATPIAQLNPELPDQASRVVRGQVGITWPYNSVTKTAAFLLAEPDVRLRRANGQVRVELHGPSAQAAHECGIGAGDELLLSLDGVEWAKDVSPGRIPGSRVDWQLQFSQRLVLQVKSDETGEIKHVDIDHPADDQLAEPLGEARTAATPEPEPRAPDAQSAVRKIPDFPAGEYPSPAFVKRARLSYGALFEGGFDIFEEDGGVMGKGRKRTRFSRDSSAWRYASQSPSPEPASPVPDRMEEDIPQDKASQPSPKPQMLDEGCQTAEVEMAQAIPEPVEAVGPQREATSVSVGIPVPVAQERSATPTGQERVLVDQPEPVFTTPAPVKEVAPRDRETQVSSPQAMSGTQLREQPAQQQPPAEDQQPVLTPLTPLTSTEIPGALFGTPKSLSSSFSMFGASAPAGAESALSLSDQVRFGFSHIPQTTRSPVPPPTEPAPVSSHDTHEAYPISFLDDFSAPTQYAETSDPLNAADQHGEMLGHGPSAVPEPPLVETLGPGHWEMSTQSPHYNPIEGGHFGADALDEGTPAINGQASLHADAIGSGKVPEGFASYGPGDACNSHLESPPRQENPPEGQGLVENEEMVSGGEIGADEEKENYAADDELAYGERVEDGDYDRRNYEIPSDDEEGLSDQSNEIELEAEERYGNGEVYDEDGEEWDEEEEEYDEIEEDDYEEGYGIPGYQPAGLAPPKEPVVISLLSDSEDDDGPVPTPSKPPAGPKAAPMPDQPKPSSEEVATTARRAVPRGALESAQTYTTTPQVEQRQLPSSLFGQTHIVDFGARFYDGNSRQSGVSVAAMVASAVASSSANDAPAPFRVPGPRRHSHPPRSESAPSESSSEGLFVPQPRAKYLDFGDEPLRDGSSDGSERVGQEPSESDVEEDLGGQGDVELRDELMSVEEIEEDKDAIAQGSDDDLPDAEDRSFVSQVEISEMIEMIEEDAEDEDEDEDMDEAGVRSEVQDNVGAMQSGLGADGASDEDIDIIDAASALLEASRENVSLRGHHQDGTSVVLEIESEVVITTTVVSETLPSPRATPLEARIPAPTMRDGKLNAAGSVPETLGDVSSGGRDDHTVVPATPSQSQRTGERKSQAQPVAQQESMSTEQSSPSTKSDTGSLNLRAQQYPQEPSAQGPAEDVGAPSAEPQPEIEADMVTKVINNTSSAPSPDLDSTTKAQEDDLLPESSLPDELPTAVDMQEGPSGNELVVLLPTQADLEEELAAQEAEGLAQKTREPEMTEQPSPAEEGPDEDDEDDEEAMIYAQLSQEQGEPPEADTTQYLEAARAQAQPRTRSPSLDLSVNLARQAVGERRLKKGPQPARTSPPVTRARSSSLQTNATPERDLDSSVALARDALASPSRRAAADATTATTATTATLKSAFAKRLRDDLPAHVPLKTLRAHLDKHLDILAVVATAPRADPTRTARREYAMTVTVTDPSVAPAHVVEVQLYRPHRDALPVVAVGDVLLLRGFCVVALTRRGFGLRTAAESAWAVWEGGLNSGSGSGLGLVGGGSGEAGEMPPQIRGPPVEGWERCVGCVGVLRAWWAGLDGAARGRVERAGRKMVEAGGGGGGGK</sequence>
<feature type="compositionally biased region" description="Pro residues" evidence="1">
    <location>
        <begin position="723"/>
        <end position="732"/>
    </location>
</feature>
<feature type="domain" description="Telomeric single stranded DNA binding POT1/Cdc13" evidence="2">
    <location>
        <begin position="1400"/>
        <end position="1554"/>
    </location>
</feature>
<feature type="compositionally biased region" description="Polar residues" evidence="1">
    <location>
        <begin position="1167"/>
        <end position="1184"/>
    </location>
</feature>
<feature type="region of interest" description="Disordered" evidence="1">
    <location>
        <begin position="1038"/>
        <end position="1352"/>
    </location>
</feature>
<feature type="region of interest" description="Disordered" evidence="1">
    <location>
        <begin position="814"/>
        <end position="932"/>
    </location>
</feature>
<feature type="compositionally biased region" description="Acidic residues" evidence="1">
    <location>
        <begin position="1255"/>
        <end position="1267"/>
    </location>
</feature>
<feature type="compositionally biased region" description="Polar residues" evidence="1">
    <location>
        <begin position="1102"/>
        <end position="1140"/>
    </location>
</feature>
<gene>
    <name evidence="3" type="ORF">BT67DRAFT_476935</name>
</gene>
<accession>A0AAN6UVR9</accession>
<dbReference type="SUPFAM" id="SSF50249">
    <property type="entry name" value="Nucleic acid-binding proteins"/>
    <property type="match status" value="1"/>
</dbReference>
<feature type="region of interest" description="Disordered" evidence="1">
    <location>
        <begin position="306"/>
        <end position="397"/>
    </location>
</feature>
<feature type="compositionally biased region" description="Low complexity" evidence="1">
    <location>
        <begin position="1192"/>
        <end position="1201"/>
    </location>
</feature>
<dbReference type="Gene3D" id="2.40.50.140">
    <property type="entry name" value="Nucleic acid-binding proteins"/>
    <property type="match status" value="1"/>
</dbReference>
<dbReference type="GO" id="GO:0000781">
    <property type="term" value="C:chromosome, telomeric region"/>
    <property type="evidence" value="ECO:0007669"/>
    <property type="project" value="InterPro"/>
</dbReference>
<dbReference type="EMBL" id="MU853401">
    <property type="protein sequence ID" value="KAK4138751.1"/>
    <property type="molecule type" value="Genomic_DNA"/>
</dbReference>